<proteinExistence type="predicted"/>
<dbReference type="EMBL" id="ATLV01023056">
    <property type="status" value="NOT_ANNOTATED_CDS"/>
    <property type="molecule type" value="Genomic_DNA"/>
</dbReference>
<dbReference type="EMBL" id="KE525340">
    <property type="protein sequence ID" value="KFB48363.1"/>
    <property type="molecule type" value="Genomic_DNA"/>
</dbReference>
<keyword evidence="4" id="KW-1185">Reference proteome</keyword>
<dbReference type="VEuPathDB" id="VectorBase:ASIC016483"/>
<dbReference type="Proteomes" id="UP000030765">
    <property type="component" value="Unassembled WGS sequence"/>
</dbReference>
<evidence type="ECO:0000256" key="1">
    <source>
        <dbReference type="SAM" id="Coils"/>
    </source>
</evidence>
<protein>
    <submittedName>
        <fullName evidence="2">AGAP005019-PA-like protein</fullName>
    </submittedName>
</protein>
<reference evidence="3" key="2">
    <citation type="submission" date="2020-05" db="UniProtKB">
        <authorList>
            <consortium name="EnsemblMetazoa"/>
        </authorList>
    </citation>
    <scope>IDENTIFICATION</scope>
</reference>
<accession>A0A084WDR9</accession>
<evidence type="ECO:0000313" key="2">
    <source>
        <dbReference type="EMBL" id="KFB48363.1"/>
    </source>
</evidence>
<feature type="coiled-coil region" evidence="1">
    <location>
        <begin position="136"/>
        <end position="163"/>
    </location>
</feature>
<keyword evidence="1" id="KW-0175">Coiled coil</keyword>
<gene>
    <name evidence="2" type="ORF">ZHAS_00016483</name>
</gene>
<evidence type="ECO:0000313" key="3">
    <source>
        <dbReference type="EnsemblMetazoa" id="ASIC016483-PA"/>
    </source>
</evidence>
<dbReference type="VEuPathDB" id="VectorBase:ASIS013601"/>
<reference evidence="2 4" key="1">
    <citation type="journal article" date="2014" name="BMC Genomics">
        <title>Genome sequence of Anopheles sinensis provides insight into genetics basis of mosquito competence for malaria parasites.</title>
        <authorList>
            <person name="Zhou D."/>
            <person name="Zhang D."/>
            <person name="Ding G."/>
            <person name="Shi L."/>
            <person name="Hou Q."/>
            <person name="Ye Y."/>
            <person name="Xu Y."/>
            <person name="Zhou H."/>
            <person name="Xiong C."/>
            <person name="Li S."/>
            <person name="Yu J."/>
            <person name="Hong S."/>
            <person name="Yu X."/>
            <person name="Zou P."/>
            <person name="Chen C."/>
            <person name="Chang X."/>
            <person name="Wang W."/>
            <person name="Lv Y."/>
            <person name="Sun Y."/>
            <person name="Ma L."/>
            <person name="Shen B."/>
            <person name="Zhu C."/>
        </authorList>
    </citation>
    <scope>NUCLEOTIDE SEQUENCE [LARGE SCALE GENOMIC DNA]</scope>
</reference>
<evidence type="ECO:0000313" key="4">
    <source>
        <dbReference type="Proteomes" id="UP000030765"/>
    </source>
</evidence>
<organism evidence="2">
    <name type="scientific">Anopheles sinensis</name>
    <name type="common">Mosquito</name>
    <dbReference type="NCBI Taxonomy" id="74873"/>
    <lineage>
        <taxon>Eukaryota</taxon>
        <taxon>Metazoa</taxon>
        <taxon>Ecdysozoa</taxon>
        <taxon>Arthropoda</taxon>
        <taxon>Hexapoda</taxon>
        <taxon>Insecta</taxon>
        <taxon>Pterygota</taxon>
        <taxon>Neoptera</taxon>
        <taxon>Endopterygota</taxon>
        <taxon>Diptera</taxon>
        <taxon>Nematocera</taxon>
        <taxon>Culicoidea</taxon>
        <taxon>Culicidae</taxon>
        <taxon>Anophelinae</taxon>
        <taxon>Anopheles</taxon>
    </lineage>
</organism>
<sequence length="184" mass="21497">MAEPNKTSSRQKFVDAYIALVNKISVERFNEFKPFFANEKDLESAVQTFRDGLQEALVAQVNKLWNETDIDTNVEMLEMLKSKAAGNTKKMWRPTGKTVSEQVRPLVVNKLNMSLKFYHHQLAFQKERTEELLYKLETMRAKYRAMQERRANLLQQIANEQDTFTSVRAHQRQLDNLVNGDLQI</sequence>
<dbReference type="OMA" id="KMWRPTG"/>
<name>A0A084WDR9_ANOSI</name>
<dbReference type="EnsemblMetazoa" id="ASIC016483-RA">
    <property type="protein sequence ID" value="ASIC016483-PA"/>
    <property type="gene ID" value="ASIC016483"/>
</dbReference>
<dbReference type="OrthoDB" id="7925836at2759"/>
<dbReference type="AlphaFoldDB" id="A0A084WDR9"/>